<feature type="compositionally biased region" description="Polar residues" evidence="2">
    <location>
        <begin position="359"/>
        <end position="374"/>
    </location>
</feature>
<keyword evidence="1" id="KW-0694">RNA-binding</keyword>
<dbReference type="InterPro" id="IPR012677">
    <property type="entry name" value="Nucleotide-bd_a/b_plait_sf"/>
</dbReference>
<proteinExistence type="predicted"/>
<dbReference type="AlphaFoldDB" id="A0A7S1VDE8"/>
<evidence type="ECO:0000256" key="1">
    <source>
        <dbReference type="PROSITE-ProRule" id="PRU00176"/>
    </source>
</evidence>
<feature type="domain" description="RRM" evidence="3">
    <location>
        <begin position="3"/>
        <end position="81"/>
    </location>
</feature>
<gene>
    <name evidence="4" type="ORF">SSP0437_LOCUS5809</name>
</gene>
<feature type="compositionally biased region" description="Low complexity" evidence="2">
    <location>
        <begin position="306"/>
        <end position="320"/>
    </location>
</feature>
<dbReference type="SUPFAM" id="SSF54928">
    <property type="entry name" value="RNA-binding domain, RBD"/>
    <property type="match status" value="3"/>
</dbReference>
<feature type="compositionally biased region" description="Basic and acidic residues" evidence="2">
    <location>
        <begin position="429"/>
        <end position="438"/>
    </location>
</feature>
<evidence type="ECO:0000259" key="3">
    <source>
        <dbReference type="PROSITE" id="PS50102"/>
    </source>
</evidence>
<dbReference type="SMART" id="SM00360">
    <property type="entry name" value="RRM"/>
    <property type="match status" value="3"/>
</dbReference>
<dbReference type="GO" id="GO:0003723">
    <property type="term" value="F:RNA binding"/>
    <property type="evidence" value="ECO:0007669"/>
    <property type="project" value="UniProtKB-UniRule"/>
</dbReference>
<feature type="compositionally biased region" description="Low complexity" evidence="2">
    <location>
        <begin position="78"/>
        <end position="160"/>
    </location>
</feature>
<evidence type="ECO:0000256" key="2">
    <source>
        <dbReference type="SAM" id="MobiDB-lite"/>
    </source>
</evidence>
<feature type="domain" description="RRM" evidence="3">
    <location>
        <begin position="451"/>
        <end position="530"/>
    </location>
</feature>
<protein>
    <recommendedName>
        <fullName evidence="3">RRM domain-containing protein</fullName>
    </recommendedName>
</protein>
<evidence type="ECO:0000313" key="4">
    <source>
        <dbReference type="EMBL" id="CAD9296243.1"/>
    </source>
</evidence>
<feature type="region of interest" description="Disordered" evidence="2">
    <location>
        <begin position="350"/>
        <end position="442"/>
    </location>
</feature>
<feature type="region of interest" description="Disordered" evidence="2">
    <location>
        <begin position="295"/>
        <end position="324"/>
    </location>
</feature>
<dbReference type="InterPro" id="IPR000504">
    <property type="entry name" value="RRM_dom"/>
</dbReference>
<feature type="region of interest" description="Disordered" evidence="2">
    <location>
        <begin position="75"/>
        <end position="178"/>
    </location>
</feature>
<feature type="compositionally biased region" description="Polar residues" evidence="2">
    <location>
        <begin position="402"/>
        <end position="417"/>
    </location>
</feature>
<dbReference type="Pfam" id="PF13893">
    <property type="entry name" value="RRM_5"/>
    <property type="match status" value="1"/>
</dbReference>
<organism evidence="4">
    <name type="scientific">Sexangularia sp. CB-2014</name>
    <dbReference type="NCBI Taxonomy" id="1486929"/>
    <lineage>
        <taxon>Eukaryota</taxon>
        <taxon>Amoebozoa</taxon>
        <taxon>Tubulinea</taxon>
        <taxon>Elardia</taxon>
        <taxon>Arcellinida</taxon>
        <taxon>Arcellinida incertae sedis</taxon>
        <taxon>Sexangularia</taxon>
    </lineage>
</organism>
<dbReference type="Pfam" id="PF00076">
    <property type="entry name" value="RRM_1"/>
    <property type="match status" value="1"/>
</dbReference>
<reference evidence="4" key="1">
    <citation type="submission" date="2021-01" db="EMBL/GenBank/DDBJ databases">
        <authorList>
            <person name="Corre E."/>
            <person name="Pelletier E."/>
            <person name="Niang G."/>
            <person name="Scheremetjew M."/>
            <person name="Finn R."/>
            <person name="Kale V."/>
            <person name="Holt S."/>
            <person name="Cochrane G."/>
            <person name="Meng A."/>
            <person name="Brown T."/>
            <person name="Cohen L."/>
        </authorList>
    </citation>
    <scope>NUCLEOTIDE SEQUENCE</scope>
    <source>
        <strain evidence="4">ATCC 50979</strain>
    </source>
</reference>
<dbReference type="PANTHER" id="PTHR15592">
    <property type="entry name" value="MATRIN 3/NUCLEAR PROTEIN 220-RELATED"/>
    <property type="match status" value="1"/>
</dbReference>
<dbReference type="PROSITE" id="PS50102">
    <property type="entry name" value="RRM"/>
    <property type="match status" value="2"/>
</dbReference>
<dbReference type="Gene3D" id="3.30.70.330">
    <property type="match status" value="4"/>
</dbReference>
<dbReference type="EMBL" id="HBGL01007514">
    <property type="protein sequence ID" value="CAD9296243.1"/>
    <property type="molecule type" value="Transcribed_RNA"/>
</dbReference>
<sequence length="706" mass="73668">MSRVLHVRGLTPTVTETDIYQVIGETVSVERVVLLRGKGQAFVQFASEEDARRYCGEVRLHGMTSYWQFSTKSVLADPPTSTNNPQSSLTTSLTTSPTTSPTTSLTTPSSTTPSSSSASSSTPSFAPASSPASSSLPPPRTSSLSAALSSSPHQLAPSSTHSAAVSPSHGDRPPSAPPSKVILCRVIRNEARLPLPLESLAAAALRPWLASVAATVSQSPTPPGLSRDPTALRVLQKIVIFSRTGAPFQAFVQFADVASATEALAALDGSEVWPSSGVVLSAAFAKLSQLDVASPSERRRDFTTTAAPAPAPVDGADPPAKVYDHGPAALTSALNAAAAIARSVSTVLAERGVPGRSPRSVSGSWTASSPSRPVNTPPRLDDTRLHPASPSRAGHGFGRSPADSQSYLGEPFSSSPAGSDFGGFPSSLDSDRGRHFGTPDRGGGAFGGAGSVLIVSGFDPTNTTCDDLFNLFGVYGDVARVRKLFNKPGAALVQYMSGMGASTCLRLVTGTGGRDMVLRGARLRVSRSRHDAVAPVSVRDSESGSAADYRRSSLHRFGGARHRHATNVAPPSPALHLSSIPEDVSDSDITDLFARFGQIIAFRRFSERPDMATLVFGSTDQAVTALVSLHNTVGLTGERPDESDDEQGGDDEDELADLLDEEGGDATGDARGQRVSRLRLTFAKSLPREVSLGPGGLTATRNILIA</sequence>
<accession>A0A7S1VDE8</accession>
<name>A0A7S1VDE8_9EUKA</name>
<dbReference type="InterPro" id="IPR035979">
    <property type="entry name" value="RBD_domain_sf"/>
</dbReference>